<evidence type="ECO:0000313" key="1">
    <source>
        <dbReference type="EMBL" id="CAD9767025.1"/>
    </source>
</evidence>
<reference evidence="1" key="1">
    <citation type="submission" date="2021-01" db="EMBL/GenBank/DDBJ databases">
        <authorList>
            <person name="Corre E."/>
            <person name="Pelletier E."/>
            <person name="Niang G."/>
            <person name="Scheremetjew M."/>
            <person name="Finn R."/>
            <person name="Kale V."/>
            <person name="Holt S."/>
            <person name="Cochrane G."/>
            <person name="Meng A."/>
            <person name="Brown T."/>
            <person name="Cohen L."/>
        </authorList>
    </citation>
    <scope>NUCLEOTIDE SEQUENCE</scope>
    <source>
        <strain evidence="1">CCMP622</strain>
    </source>
</reference>
<proteinExistence type="predicted"/>
<organism evidence="1">
    <name type="scientific">Lotharella oceanica</name>
    <dbReference type="NCBI Taxonomy" id="641309"/>
    <lineage>
        <taxon>Eukaryota</taxon>
        <taxon>Sar</taxon>
        <taxon>Rhizaria</taxon>
        <taxon>Cercozoa</taxon>
        <taxon>Chlorarachniophyceae</taxon>
        <taxon>Lotharella</taxon>
    </lineage>
</organism>
<sequence length="136" mass="14941">MNNSIASANFSEVKYPATPKTCATPRPTTTPKVEPTVARKLDLAKFPSIYQHGRGASQLEQVYMQFVSENMTITKPLSIDDLLARMGKFGAERLTLMLELLSSRGFLRSFSKSGRQVFVCNAASIDAGEDDLDMSS</sequence>
<gene>
    <name evidence="1" type="ORF">LSP00402_LOCUS11481</name>
</gene>
<protein>
    <submittedName>
        <fullName evidence="1">Uncharacterized protein</fullName>
    </submittedName>
</protein>
<accession>A0A7S2XBN9</accession>
<name>A0A7S2XBN9_9EUKA</name>
<dbReference type="AlphaFoldDB" id="A0A7S2XBN9"/>
<dbReference type="EMBL" id="HBHP01018467">
    <property type="protein sequence ID" value="CAD9767025.1"/>
    <property type="molecule type" value="Transcribed_RNA"/>
</dbReference>